<evidence type="ECO:0000256" key="3">
    <source>
        <dbReference type="ARBA" id="ARBA00022989"/>
    </source>
</evidence>
<gene>
    <name evidence="6" type="ORF">L203_104145</name>
</gene>
<proteinExistence type="predicted"/>
<dbReference type="Pfam" id="PF04479">
    <property type="entry name" value="RTA1"/>
    <property type="match status" value="1"/>
</dbReference>
<dbReference type="GeneID" id="91088355"/>
<dbReference type="RefSeq" id="XP_066069630.1">
    <property type="nucleotide sequence ID" value="XM_066213533.1"/>
</dbReference>
<dbReference type="GO" id="GO:0016020">
    <property type="term" value="C:membrane"/>
    <property type="evidence" value="ECO:0007669"/>
    <property type="project" value="UniProtKB-SubCell"/>
</dbReference>
<feature type="transmembrane region" description="Helical" evidence="5">
    <location>
        <begin position="20"/>
        <end position="38"/>
    </location>
</feature>
<comment type="subcellular location">
    <subcellularLocation>
        <location evidence="1">Membrane</location>
        <topology evidence="1">Multi-pass membrane protein</topology>
    </subcellularLocation>
</comment>
<organism evidence="6 7">
    <name type="scientific">Cryptococcus depauperatus CBS 7841</name>
    <dbReference type="NCBI Taxonomy" id="1295531"/>
    <lineage>
        <taxon>Eukaryota</taxon>
        <taxon>Fungi</taxon>
        <taxon>Dikarya</taxon>
        <taxon>Basidiomycota</taxon>
        <taxon>Agaricomycotina</taxon>
        <taxon>Tremellomycetes</taxon>
        <taxon>Tremellales</taxon>
        <taxon>Cryptococcaceae</taxon>
        <taxon>Cryptococcus</taxon>
    </lineage>
</organism>
<dbReference type="InterPro" id="IPR007568">
    <property type="entry name" value="RTA1"/>
</dbReference>
<feature type="transmembrane region" description="Helical" evidence="5">
    <location>
        <begin position="84"/>
        <end position="108"/>
    </location>
</feature>
<evidence type="ECO:0000256" key="4">
    <source>
        <dbReference type="ARBA" id="ARBA00023136"/>
    </source>
</evidence>
<keyword evidence="4 5" id="KW-0472">Membrane</keyword>
<evidence type="ECO:0000256" key="2">
    <source>
        <dbReference type="ARBA" id="ARBA00022692"/>
    </source>
</evidence>
<evidence type="ECO:0000256" key="5">
    <source>
        <dbReference type="SAM" id="Phobius"/>
    </source>
</evidence>
<dbReference type="AlphaFoldDB" id="A0AAJ8M1B9"/>
<reference evidence="6" key="2">
    <citation type="journal article" date="2022" name="Elife">
        <title>Obligate sexual reproduction of a homothallic fungus closely related to the Cryptococcus pathogenic species complex.</title>
        <authorList>
            <person name="Passer A.R."/>
            <person name="Clancey S.A."/>
            <person name="Shea T."/>
            <person name="David-Palma M."/>
            <person name="Averette A.F."/>
            <person name="Boekhout T."/>
            <person name="Porcel B.M."/>
            <person name="Nowrousian M."/>
            <person name="Cuomo C.A."/>
            <person name="Sun S."/>
            <person name="Heitman J."/>
            <person name="Coelho M.A."/>
        </authorList>
    </citation>
    <scope>NUCLEOTIDE SEQUENCE</scope>
    <source>
        <strain evidence="6">CBS 7841</strain>
    </source>
</reference>
<feature type="transmembrane region" description="Helical" evidence="5">
    <location>
        <begin position="45"/>
        <end position="64"/>
    </location>
</feature>
<dbReference type="KEGG" id="cdep:91088355"/>
<evidence type="ECO:0000256" key="1">
    <source>
        <dbReference type="ARBA" id="ARBA00004141"/>
    </source>
</evidence>
<keyword evidence="3 5" id="KW-1133">Transmembrane helix</keyword>
<keyword evidence="2 5" id="KW-0812">Transmembrane</keyword>
<evidence type="ECO:0000313" key="7">
    <source>
        <dbReference type="Proteomes" id="UP000094043"/>
    </source>
</evidence>
<reference evidence="6" key="1">
    <citation type="submission" date="2016-06" db="EMBL/GenBank/DDBJ databases">
        <authorList>
            <person name="Cuomo C."/>
            <person name="Litvintseva A."/>
            <person name="Heitman J."/>
            <person name="Chen Y."/>
            <person name="Sun S."/>
            <person name="Springer D."/>
            <person name="Dromer F."/>
            <person name="Young S."/>
            <person name="Zeng Q."/>
            <person name="Chapman S."/>
            <person name="Gujja S."/>
            <person name="Saif S."/>
            <person name="Birren B."/>
        </authorList>
    </citation>
    <scope>NUCLEOTIDE SEQUENCE</scope>
    <source>
        <strain evidence="6">CBS 7841</strain>
    </source>
</reference>
<evidence type="ECO:0008006" key="8">
    <source>
        <dbReference type="Google" id="ProtNLM"/>
    </source>
</evidence>
<dbReference type="EMBL" id="CP143787">
    <property type="protein sequence ID" value="WVN88930.1"/>
    <property type="molecule type" value="Genomic_DNA"/>
</dbReference>
<sequence length="307" mass="34601">MAVEGEMVPGSFFVYAPNHGAAIFFTIAFSISGIIHFWQCIHYKVFRMTWLLVLTSFIFAAGFAMRAKGSWDYSNLDVYMGSTILVYMAPPLVELGNFHILGRILYYVPYYAPLHPGRTLTTFGALQLIVEMLNGIGVACWPSSPSSCPLYPSFTVAADAPASIPATSASQSSFFIRAPSLSLCAAYFVFRTVEIFEVYHIAKATAAVVHLSPLLRYEWLFMVFEASPRFVACAIWNIFHPGRYLPHRHRVYLARDGVTERNGPGWANNRSTWKTFADPFGWFQRSKQKEEPFWETDGIEPASRQLA</sequence>
<dbReference type="Proteomes" id="UP000094043">
    <property type="component" value="Chromosome 4"/>
</dbReference>
<protein>
    <recommendedName>
        <fullName evidence="8">RTA1 domain-containing protein</fullName>
    </recommendedName>
</protein>
<dbReference type="PANTHER" id="PTHR31465:SF13">
    <property type="entry name" value="RTA1 DOMAIN PROTEIN-RELATED"/>
    <property type="match status" value="1"/>
</dbReference>
<keyword evidence="7" id="KW-1185">Reference proteome</keyword>
<reference evidence="6" key="3">
    <citation type="submission" date="2024-01" db="EMBL/GenBank/DDBJ databases">
        <authorList>
            <person name="Coelho M.A."/>
            <person name="David-Palma M."/>
            <person name="Shea T."/>
            <person name="Sun S."/>
            <person name="Cuomo C.A."/>
            <person name="Heitman J."/>
        </authorList>
    </citation>
    <scope>NUCLEOTIDE SEQUENCE</scope>
    <source>
        <strain evidence="6">CBS 7841</strain>
    </source>
</reference>
<name>A0AAJ8M1B9_9TREE</name>
<evidence type="ECO:0000313" key="6">
    <source>
        <dbReference type="EMBL" id="WVN88930.1"/>
    </source>
</evidence>
<dbReference type="PANTHER" id="PTHR31465">
    <property type="entry name" value="PROTEIN RTA1-RELATED"/>
    <property type="match status" value="1"/>
</dbReference>
<accession>A0AAJ8M1B9</accession>